<reference evidence="1 2" key="1">
    <citation type="submission" date="2021-06" db="EMBL/GenBank/DDBJ databases">
        <title>Caerostris darwini draft genome.</title>
        <authorList>
            <person name="Kono N."/>
            <person name="Arakawa K."/>
        </authorList>
    </citation>
    <scope>NUCLEOTIDE SEQUENCE [LARGE SCALE GENOMIC DNA]</scope>
</reference>
<sequence length="104" mass="11961">MCRSSDVTNNSQALPNRKFLGRLWPNQLIYCIGLEQAQNQKTSMTVERQNEKIVASDTESCSMDWSCKYFRTKKNKYSDASANSGSFPIYLRMDWSCCLALIEN</sequence>
<proteinExistence type="predicted"/>
<dbReference type="EMBL" id="BPLQ01009807">
    <property type="protein sequence ID" value="GIY46685.1"/>
    <property type="molecule type" value="Genomic_DNA"/>
</dbReference>
<keyword evidence="2" id="KW-1185">Reference proteome</keyword>
<dbReference type="AlphaFoldDB" id="A0AAV4TPB4"/>
<name>A0AAV4TPB4_9ARAC</name>
<comment type="caution">
    <text evidence="1">The sequence shown here is derived from an EMBL/GenBank/DDBJ whole genome shotgun (WGS) entry which is preliminary data.</text>
</comment>
<protein>
    <submittedName>
        <fullName evidence="1">Uncharacterized protein</fullName>
    </submittedName>
</protein>
<evidence type="ECO:0000313" key="2">
    <source>
        <dbReference type="Proteomes" id="UP001054837"/>
    </source>
</evidence>
<gene>
    <name evidence="1" type="ORF">CDAR_456761</name>
</gene>
<accession>A0AAV4TPB4</accession>
<organism evidence="1 2">
    <name type="scientific">Caerostris darwini</name>
    <dbReference type="NCBI Taxonomy" id="1538125"/>
    <lineage>
        <taxon>Eukaryota</taxon>
        <taxon>Metazoa</taxon>
        <taxon>Ecdysozoa</taxon>
        <taxon>Arthropoda</taxon>
        <taxon>Chelicerata</taxon>
        <taxon>Arachnida</taxon>
        <taxon>Araneae</taxon>
        <taxon>Araneomorphae</taxon>
        <taxon>Entelegynae</taxon>
        <taxon>Araneoidea</taxon>
        <taxon>Araneidae</taxon>
        <taxon>Caerostris</taxon>
    </lineage>
</organism>
<evidence type="ECO:0000313" key="1">
    <source>
        <dbReference type="EMBL" id="GIY46685.1"/>
    </source>
</evidence>
<dbReference type="Proteomes" id="UP001054837">
    <property type="component" value="Unassembled WGS sequence"/>
</dbReference>